<dbReference type="PANTHER" id="PTHR24189:SF50">
    <property type="entry name" value="ANKYRIN REPEAT AND SOCS BOX PROTEIN 2"/>
    <property type="match status" value="1"/>
</dbReference>
<dbReference type="InterPro" id="IPR050745">
    <property type="entry name" value="Multifunctional_regulatory"/>
</dbReference>
<keyword evidence="1" id="KW-0677">Repeat</keyword>
<dbReference type="EMBL" id="CAJJDM010000009">
    <property type="protein sequence ID" value="CAD8048301.1"/>
    <property type="molecule type" value="Genomic_DNA"/>
</dbReference>
<reference evidence="4" key="1">
    <citation type="submission" date="2021-01" db="EMBL/GenBank/DDBJ databases">
        <authorList>
            <consortium name="Genoscope - CEA"/>
            <person name="William W."/>
        </authorList>
    </citation>
    <scope>NUCLEOTIDE SEQUENCE</scope>
</reference>
<keyword evidence="2 3" id="KW-0040">ANK repeat</keyword>
<accession>A0A8S1K110</accession>
<evidence type="ECO:0008006" key="6">
    <source>
        <dbReference type="Google" id="ProtNLM"/>
    </source>
</evidence>
<dbReference type="PROSITE" id="PS50088">
    <property type="entry name" value="ANK_REPEAT"/>
    <property type="match status" value="1"/>
</dbReference>
<dbReference type="Pfam" id="PF12796">
    <property type="entry name" value="Ank_2"/>
    <property type="match status" value="1"/>
</dbReference>
<keyword evidence="5" id="KW-1185">Reference proteome</keyword>
<name>A0A8S1K110_PARPR</name>
<proteinExistence type="predicted"/>
<gene>
    <name evidence="4" type="ORF">PPRIM_AZ9-3.1.T0120406</name>
</gene>
<dbReference type="OMA" id="NQNAGMI"/>
<comment type="caution">
    <text evidence="4">The sequence shown here is derived from an EMBL/GenBank/DDBJ whole genome shotgun (WGS) entry which is preliminary data.</text>
</comment>
<dbReference type="InterPro" id="IPR002110">
    <property type="entry name" value="Ankyrin_rpt"/>
</dbReference>
<feature type="repeat" description="ANK" evidence="3">
    <location>
        <begin position="140"/>
        <end position="172"/>
    </location>
</feature>
<organism evidence="4 5">
    <name type="scientific">Paramecium primaurelia</name>
    <dbReference type="NCBI Taxonomy" id="5886"/>
    <lineage>
        <taxon>Eukaryota</taxon>
        <taxon>Sar</taxon>
        <taxon>Alveolata</taxon>
        <taxon>Ciliophora</taxon>
        <taxon>Intramacronucleata</taxon>
        <taxon>Oligohymenophorea</taxon>
        <taxon>Peniculida</taxon>
        <taxon>Parameciidae</taxon>
        <taxon>Paramecium</taxon>
    </lineage>
</organism>
<protein>
    <recommendedName>
        <fullName evidence="6">Ankyrin repeat protein</fullName>
    </recommendedName>
</protein>
<evidence type="ECO:0000313" key="4">
    <source>
        <dbReference type="EMBL" id="CAD8048301.1"/>
    </source>
</evidence>
<sequence length="211" mass="24789">MNTKSLIFRFPMTYDQSKALLDQSKCDEEFFRTIIALSLQLKQFVNEDDIQSLTNFFNQNAGMIPFLRIFIDESFEQAVLYRYEEIIRYFINNSYQVTDKKILITLLQTTRFLKHDPPIEVLELLIKDGNVKPDEGTDDKFRTPLHLACKYGIIDFIKILIENGADINAVDKKKFTPLMYLQKKMQKEEGLDAIEKYMYQKGAETYVTSIF</sequence>
<evidence type="ECO:0000256" key="2">
    <source>
        <dbReference type="ARBA" id="ARBA00023043"/>
    </source>
</evidence>
<evidence type="ECO:0000256" key="3">
    <source>
        <dbReference type="PROSITE-ProRule" id="PRU00023"/>
    </source>
</evidence>
<evidence type="ECO:0000256" key="1">
    <source>
        <dbReference type="ARBA" id="ARBA00022737"/>
    </source>
</evidence>
<dbReference type="PANTHER" id="PTHR24189">
    <property type="entry name" value="MYOTROPHIN"/>
    <property type="match status" value="1"/>
</dbReference>
<dbReference type="PROSITE" id="PS50297">
    <property type="entry name" value="ANK_REP_REGION"/>
    <property type="match status" value="1"/>
</dbReference>
<evidence type="ECO:0000313" key="5">
    <source>
        <dbReference type="Proteomes" id="UP000688137"/>
    </source>
</evidence>
<dbReference type="AlphaFoldDB" id="A0A8S1K110"/>
<dbReference type="SMART" id="SM00248">
    <property type="entry name" value="ANK"/>
    <property type="match status" value="2"/>
</dbReference>
<dbReference type="Proteomes" id="UP000688137">
    <property type="component" value="Unassembled WGS sequence"/>
</dbReference>